<accession>A0AAD1U7K7</accession>
<keyword evidence="2" id="KW-1185">Reference proteome</keyword>
<protein>
    <submittedName>
        <fullName evidence="1">Uncharacterized protein</fullName>
    </submittedName>
</protein>
<reference evidence="1" key="1">
    <citation type="submission" date="2023-07" db="EMBL/GenBank/DDBJ databases">
        <authorList>
            <consortium name="AG Swart"/>
            <person name="Singh M."/>
            <person name="Singh A."/>
            <person name="Seah K."/>
            <person name="Emmerich C."/>
        </authorList>
    </citation>
    <scope>NUCLEOTIDE SEQUENCE</scope>
    <source>
        <strain evidence="1">DP1</strain>
    </source>
</reference>
<dbReference type="Proteomes" id="UP001295684">
    <property type="component" value="Unassembled WGS sequence"/>
</dbReference>
<organism evidence="1 2">
    <name type="scientific">Euplotes crassus</name>
    <dbReference type="NCBI Taxonomy" id="5936"/>
    <lineage>
        <taxon>Eukaryota</taxon>
        <taxon>Sar</taxon>
        <taxon>Alveolata</taxon>
        <taxon>Ciliophora</taxon>
        <taxon>Intramacronucleata</taxon>
        <taxon>Spirotrichea</taxon>
        <taxon>Hypotrichia</taxon>
        <taxon>Euplotida</taxon>
        <taxon>Euplotidae</taxon>
        <taxon>Moneuplotes</taxon>
    </lineage>
</organism>
<gene>
    <name evidence="1" type="ORF">ECRASSUSDP1_LOCUS1833</name>
</gene>
<evidence type="ECO:0000313" key="2">
    <source>
        <dbReference type="Proteomes" id="UP001295684"/>
    </source>
</evidence>
<proteinExistence type="predicted"/>
<sequence length="649" mass="75777">MEIGYGQVAKLVTKINYVSHIIKYYGYAQECAELFKLLCKDSQKEWNDNQKAIVNVIMHNEECKMTMDLKEIRNEKVFEYLLKGDKFNYYSIMATVCRRSRYKSLTKFIENAIQRNTELGIENKNLFNSIFLDCSLYFFEMKKFIEDYDQSGLNLDKLYFKYTHSLLESVADGLEKYELPFIYIDEFYPNRVKSLDLFDKCMAMKIFRPCKITQDHLSKSYKNLKLEYPMIHDICELLGEDPFQNTCCKTLTFQLHDLMFGEDDYFNLDTLNKFCGYFPNLTRFEYDNVMDFNVLSQRLLIKDLSQGYSNLQRISSFQFGTEVYEEDRSIEVKKSEAKFIIKTKPSENNPEGFCAFQADQLCYIGNFNGPFDKKGDILMIRIKDMILSEKLDFIEFIRIQQKSCRAGTFAEAINRIKEFEDVQEGSIFILDIPEIIIKSVSKNIKIKNSIQNTRPSYSITVLCYRDTNPRVPSQIITDLEVEILSKIEETISKLQSQLVSIYFIPAASPPPTIFPSTKPLSPAPCLTPCLLTLLSETHLQELRCKHSLLDDLHTFDLFCEFLRQNTALRDLSLKLKQKGQCKKILEATQENYILKTLILHCPKITTEETILAKSFTDQRIALEIKLIQKNTQIYPPKKTPFVTYYPELC</sequence>
<dbReference type="AlphaFoldDB" id="A0AAD1U7K7"/>
<evidence type="ECO:0000313" key="1">
    <source>
        <dbReference type="EMBL" id="CAI2360529.1"/>
    </source>
</evidence>
<name>A0AAD1U7K7_EUPCR</name>
<comment type="caution">
    <text evidence="1">The sequence shown here is derived from an EMBL/GenBank/DDBJ whole genome shotgun (WGS) entry which is preliminary data.</text>
</comment>
<dbReference type="EMBL" id="CAMPGE010001727">
    <property type="protein sequence ID" value="CAI2360529.1"/>
    <property type="molecule type" value="Genomic_DNA"/>
</dbReference>